<feature type="transmembrane region" description="Helical" evidence="1">
    <location>
        <begin position="64"/>
        <end position="84"/>
    </location>
</feature>
<keyword evidence="4" id="KW-1185">Reference proteome</keyword>
<proteinExistence type="predicted"/>
<feature type="transmembrane region" description="Helical" evidence="1">
    <location>
        <begin position="104"/>
        <end position="126"/>
    </location>
</feature>
<dbReference type="HOGENOM" id="CLU_046025_14_1_1"/>
<evidence type="ECO:0000256" key="1">
    <source>
        <dbReference type="SAM" id="Phobius"/>
    </source>
</evidence>
<evidence type="ECO:0000313" key="4">
    <source>
        <dbReference type="Proteomes" id="UP000053593"/>
    </source>
</evidence>
<dbReference type="PANTHER" id="PTHR40465:SF1">
    <property type="entry name" value="DUF6534 DOMAIN-CONTAINING PROTEIN"/>
    <property type="match status" value="1"/>
</dbReference>
<keyword evidence="1" id="KW-1133">Transmembrane helix</keyword>
<dbReference type="InterPro" id="IPR045339">
    <property type="entry name" value="DUF6534"/>
</dbReference>
<dbReference type="OrthoDB" id="2745105at2759"/>
<accession>A0A0D0CGH5</accession>
<sequence>FDTFHLGLIAQSAYYYLISSWGDLSALSFSTWELALHLTFIALSSFLCQLFFLNRIWIFSKRNLLLVGTLIVLCTATLALDILVTVQIMQNRSVAEFGRRKGEIIAVFISGALADVAITSILCFYVRRNRSGFKKTDSLITLIVRYTVSTGLITSILGVLTLVAYFASPESFIFIAMHFSLGRMYTNALLAT</sequence>
<evidence type="ECO:0000259" key="2">
    <source>
        <dbReference type="Pfam" id="PF20152"/>
    </source>
</evidence>
<feature type="transmembrane region" description="Helical" evidence="1">
    <location>
        <begin position="34"/>
        <end position="52"/>
    </location>
</feature>
<gene>
    <name evidence="3" type="ORF">GYMLUDRAFT_178129</name>
</gene>
<dbReference type="EMBL" id="KN834821">
    <property type="protein sequence ID" value="KIK54003.1"/>
    <property type="molecule type" value="Genomic_DNA"/>
</dbReference>
<dbReference type="PANTHER" id="PTHR40465">
    <property type="entry name" value="CHROMOSOME 1, WHOLE GENOME SHOTGUN SEQUENCE"/>
    <property type="match status" value="1"/>
</dbReference>
<keyword evidence="1" id="KW-0812">Transmembrane</keyword>
<feature type="domain" description="DUF6534" evidence="2">
    <location>
        <begin position="112"/>
        <end position="192"/>
    </location>
</feature>
<organism evidence="3 4">
    <name type="scientific">Collybiopsis luxurians FD-317 M1</name>
    <dbReference type="NCBI Taxonomy" id="944289"/>
    <lineage>
        <taxon>Eukaryota</taxon>
        <taxon>Fungi</taxon>
        <taxon>Dikarya</taxon>
        <taxon>Basidiomycota</taxon>
        <taxon>Agaricomycotina</taxon>
        <taxon>Agaricomycetes</taxon>
        <taxon>Agaricomycetidae</taxon>
        <taxon>Agaricales</taxon>
        <taxon>Marasmiineae</taxon>
        <taxon>Omphalotaceae</taxon>
        <taxon>Collybiopsis</taxon>
        <taxon>Collybiopsis luxurians</taxon>
    </lineage>
</organism>
<dbReference type="AlphaFoldDB" id="A0A0D0CGH5"/>
<evidence type="ECO:0000313" key="3">
    <source>
        <dbReference type="EMBL" id="KIK54003.1"/>
    </source>
</evidence>
<reference evidence="3 4" key="1">
    <citation type="submission" date="2014-04" db="EMBL/GenBank/DDBJ databases">
        <title>Evolutionary Origins and Diversification of the Mycorrhizal Mutualists.</title>
        <authorList>
            <consortium name="DOE Joint Genome Institute"/>
            <consortium name="Mycorrhizal Genomics Consortium"/>
            <person name="Kohler A."/>
            <person name="Kuo A."/>
            <person name="Nagy L.G."/>
            <person name="Floudas D."/>
            <person name="Copeland A."/>
            <person name="Barry K.W."/>
            <person name="Cichocki N."/>
            <person name="Veneault-Fourrey C."/>
            <person name="LaButti K."/>
            <person name="Lindquist E.A."/>
            <person name="Lipzen A."/>
            <person name="Lundell T."/>
            <person name="Morin E."/>
            <person name="Murat C."/>
            <person name="Riley R."/>
            <person name="Ohm R."/>
            <person name="Sun H."/>
            <person name="Tunlid A."/>
            <person name="Henrissat B."/>
            <person name="Grigoriev I.V."/>
            <person name="Hibbett D.S."/>
            <person name="Martin F."/>
        </authorList>
    </citation>
    <scope>NUCLEOTIDE SEQUENCE [LARGE SCALE GENOMIC DNA]</scope>
    <source>
        <strain evidence="3 4">FD-317 M1</strain>
    </source>
</reference>
<feature type="non-terminal residue" evidence="3">
    <location>
        <position position="1"/>
    </location>
</feature>
<dbReference type="Pfam" id="PF20152">
    <property type="entry name" value="DUF6534"/>
    <property type="match status" value="1"/>
</dbReference>
<keyword evidence="1" id="KW-0472">Membrane</keyword>
<name>A0A0D0CGH5_9AGAR</name>
<feature type="non-terminal residue" evidence="3">
    <location>
        <position position="192"/>
    </location>
</feature>
<feature type="transmembrane region" description="Helical" evidence="1">
    <location>
        <begin position="146"/>
        <end position="166"/>
    </location>
</feature>
<protein>
    <recommendedName>
        <fullName evidence="2">DUF6534 domain-containing protein</fullName>
    </recommendedName>
</protein>
<dbReference type="Proteomes" id="UP000053593">
    <property type="component" value="Unassembled WGS sequence"/>
</dbReference>